<name>A0AAQ3K149_9LILI</name>
<dbReference type="InterPro" id="IPR046362">
    <property type="entry name" value="Zw10/DSL1_C_sf"/>
</dbReference>
<evidence type="ECO:0000256" key="5">
    <source>
        <dbReference type="ARBA" id="ARBA00022490"/>
    </source>
</evidence>
<evidence type="ECO:0000256" key="9">
    <source>
        <dbReference type="ARBA" id="ARBA00023306"/>
    </source>
</evidence>
<protein>
    <submittedName>
        <fullName evidence="15">Centromere/kinetochore protein</fullName>
    </submittedName>
</protein>
<dbReference type="InterPro" id="IPR009361">
    <property type="entry name" value="Zw10_N"/>
</dbReference>
<keyword evidence="5" id="KW-0963">Cytoplasm</keyword>
<keyword evidence="10" id="KW-0137">Centromere</keyword>
<feature type="domain" description="Centromere/kinetochore protein zw10 N-terminal" evidence="11">
    <location>
        <begin position="37"/>
        <end position="128"/>
    </location>
</feature>
<gene>
    <name evidence="15" type="ORF">Cni_G08654</name>
</gene>
<keyword evidence="6" id="KW-0132">Cell division</keyword>
<dbReference type="Proteomes" id="UP001327560">
    <property type="component" value="Chromosome 3"/>
</dbReference>
<dbReference type="PANTHER" id="PTHR12205:SF0">
    <property type="entry name" value="CENTROMERE_KINETOCHORE PROTEIN ZW10 HOMOLOG"/>
    <property type="match status" value="1"/>
</dbReference>
<reference evidence="15 16" key="1">
    <citation type="submission" date="2023-10" db="EMBL/GenBank/DDBJ databases">
        <title>Chromosome-scale genome assembly provides insights into flower coloration mechanisms of Canna indica.</title>
        <authorList>
            <person name="Li C."/>
        </authorList>
    </citation>
    <scope>NUCLEOTIDE SEQUENCE [LARGE SCALE GENOMIC DNA]</scope>
    <source>
        <tissue evidence="15">Flower</tissue>
    </source>
</reference>
<evidence type="ECO:0000259" key="12">
    <source>
        <dbReference type="Pfam" id="PF20665"/>
    </source>
</evidence>
<keyword evidence="4" id="KW-0158">Chromosome</keyword>
<proteinExistence type="inferred from homology"/>
<keyword evidence="8" id="KW-0995">Kinetochore</keyword>
<dbReference type="InterPro" id="IPR048344">
    <property type="entry name" value="Zw10_middle"/>
</dbReference>
<evidence type="ECO:0000256" key="10">
    <source>
        <dbReference type="ARBA" id="ARBA00023328"/>
    </source>
</evidence>
<dbReference type="InterPro" id="IPR055148">
    <property type="entry name" value="ZW10_C_2"/>
</dbReference>
<dbReference type="GO" id="GO:0051301">
    <property type="term" value="P:cell division"/>
    <property type="evidence" value="ECO:0007669"/>
    <property type="project" value="UniProtKB-KW"/>
</dbReference>
<dbReference type="Pfam" id="PF20665">
    <property type="entry name" value="Zw10_middle"/>
    <property type="match status" value="1"/>
</dbReference>
<comment type="subcellular location">
    <subcellularLocation>
        <location evidence="2">Chromosome</location>
        <location evidence="2">Centromere</location>
        <location evidence="2">Kinetochore</location>
    </subcellularLocation>
    <subcellularLocation>
        <location evidence="1">Cytoplasm</location>
    </subcellularLocation>
</comment>
<dbReference type="InterPro" id="IPR048343">
    <property type="entry name" value="ZW10_C"/>
</dbReference>
<keyword evidence="7" id="KW-0498">Mitosis</keyword>
<evidence type="ECO:0000256" key="1">
    <source>
        <dbReference type="ARBA" id="ARBA00004496"/>
    </source>
</evidence>
<evidence type="ECO:0000256" key="8">
    <source>
        <dbReference type="ARBA" id="ARBA00022838"/>
    </source>
</evidence>
<evidence type="ECO:0000256" key="3">
    <source>
        <dbReference type="ARBA" id="ARBA00006245"/>
    </source>
</evidence>
<evidence type="ECO:0000313" key="15">
    <source>
        <dbReference type="EMBL" id="WOK99942.1"/>
    </source>
</evidence>
<evidence type="ECO:0000259" key="11">
    <source>
        <dbReference type="Pfam" id="PF06248"/>
    </source>
</evidence>
<evidence type="ECO:0000256" key="2">
    <source>
        <dbReference type="ARBA" id="ARBA00004629"/>
    </source>
</evidence>
<dbReference type="GO" id="GO:1990423">
    <property type="term" value="C:RZZ complex"/>
    <property type="evidence" value="ECO:0007669"/>
    <property type="project" value="TreeGrafter"/>
</dbReference>
<evidence type="ECO:0000259" key="14">
    <source>
        <dbReference type="Pfam" id="PF22766"/>
    </source>
</evidence>
<dbReference type="Pfam" id="PF06248">
    <property type="entry name" value="Zw10_N"/>
    <property type="match status" value="1"/>
</dbReference>
<feature type="domain" description="Centromere/kinetochore protein zw10 C-terminal" evidence="13">
    <location>
        <begin position="437"/>
        <end position="566"/>
    </location>
</feature>
<comment type="similarity">
    <text evidence="3">Belongs to the ZW10 family.</text>
</comment>
<dbReference type="EMBL" id="CP136892">
    <property type="protein sequence ID" value="WOK99942.1"/>
    <property type="molecule type" value="Genomic_DNA"/>
</dbReference>
<dbReference type="GO" id="GO:0005634">
    <property type="term" value="C:nucleus"/>
    <property type="evidence" value="ECO:0007669"/>
    <property type="project" value="InterPro"/>
</dbReference>
<feature type="domain" description="Centromere/kinetochore protein zw10 middle" evidence="12">
    <location>
        <begin position="178"/>
        <end position="409"/>
    </location>
</feature>
<keyword evidence="9" id="KW-0131">Cell cycle</keyword>
<dbReference type="Pfam" id="PF22766">
    <property type="entry name" value="ZW10_C2"/>
    <property type="match status" value="1"/>
</dbReference>
<dbReference type="AlphaFoldDB" id="A0AAQ3K149"/>
<evidence type="ECO:0000256" key="6">
    <source>
        <dbReference type="ARBA" id="ARBA00022618"/>
    </source>
</evidence>
<dbReference type="GO" id="GO:0007094">
    <property type="term" value="P:mitotic spindle assembly checkpoint signaling"/>
    <property type="evidence" value="ECO:0007669"/>
    <property type="project" value="TreeGrafter"/>
</dbReference>
<evidence type="ECO:0000259" key="13">
    <source>
        <dbReference type="Pfam" id="PF20666"/>
    </source>
</evidence>
<evidence type="ECO:0000256" key="7">
    <source>
        <dbReference type="ARBA" id="ARBA00022776"/>
    </source>
</evidence>
<organism evidence="15 16">
    <name type="scientific">Canna indica</name>
    <name type="common">Indian-shot</name>
    <dbReference type="NCBI Taxonomy" id="4628"/>
    <lineage>
        <taxon>Eukaryota</taxon>
        <taxon>Viridiplantae</taxon>
        <taxon>Streptophyta</taxon>
        <taxon>Embryophyta</taxon>
        <taxon>Tracheophyta</taxon>
        <taxon>Spermatophyta</taxon>
        <taxon>Magnoliopsida</taxon>
        <taxon>Liliopsida</taxon>
        <taxon>Zingiberales</taxon>
        <taxon>Cannaceae</taxon>
        <taxon>Canna</taxon>
    </lineage>
</organism>
<dbReference type="GO" id="GO:0006888">
    <property type="term" value="P:endoplasmic reticulum to Golgi vesicle-mediated transport"/>
    <property type="evidence" value="ECO:0007669"/>
    <property type="project" value="TreeGrafter"/>
</dbReference>
<keyword evidence="16" id="KW-1185">Reference proteome</keyword>
<feature type="domain" description="ZW10 C-terminal helical" evidence="14">
    <location>
        <begin position="589"/>
        <end position="747"/>
    </location>
</feature>
<dbReference type="GO" id="GO:0005737">
    <property type="term" value="C:cytoplasm"/>
    <property type="evidence" value="ECO:0007669"/>
    <property type="project" value="UniProtKB-SubCell"/>
</dbReference>
<dbReference type="Gene3D" id="1.10.357.150">
    <property type="match status" value="1"/>
</dbReference>
<sequence>MDVLSGSIDVRDLLPGGGLDESSPLSAPDLRLIVDRLQIRSLRIKEKVRSYVLSHRADFADLFARCTLAADSTDDLSRSLSDALRILSDRPLDLEINNLVSEIRAKRQELEDRREALEVVQALSALHRRLMSAREDLRAGRLGAAAEGVRDLREWLCSGDGKDEVGRESEPAVFGFLRKEWAESLDELQEVLAKTALNCVNFEPDSSKLIVRPISRDIHKIELRQVLEAMEIVGVLDYGLARVADLVIKHVMLPTITNNSVKFLVEEHYEGSIETFETILKIVLSAELQDDPDGSCLYSRLTELVKFIYKFICFENAIWMQHFGRLIWPRMSDLIITHFLSKAVPDDASKIAGFQNVVKCTSEFETFLKEMKLIPLTGSNEEKLSHFAHDVEVHFASKKRNEILAKARNHLLQFNYEIPSVSDVSDNSSTYVTDLLFQTDKCIISKAVLHLMELVHGALRDACLSPTRVARELYHAARDALLLYRAIIPIKLGKRLESITQVAILIHNECQYLSQEVLGLAFEYRADLPSGLQKHAVFVDIALNFQQMAESILDKQVQLVSNSLSEAIDGADGFQNTHHSQNFESAKFSIDQVIFIIEKAHIMWEPLMPVSTYKRAMCTVMDSVFSGITRDMLLLDDLAAEETLKLQKLIQMTLENLSSLFESLVADVNVKPKFLNQNIWARLDEMIPSLPKFRKLADFYDMPLKSITTTWESGELSSCGFTSSEVENLIKAIFADSPLRKECLHRIKIASD</sequence>
<dbReference type="PANTHER" id="PTHR12205">
    <property type="entry name" value="CENTROMERE/KINETOCHORE PROTEIN ZW10"/>
    <property type="match status" value="1"/>
</dbReference>
<evidence type="ECO:0000313" key="16">
    <source>
        <dbReference type="Proteomes" id="UP001327560"/>
    </source>
</evidence>
<accession>A0AAQ3K149</accession>
<dbReference type="Pfam" id="PF20666">
    <property type="entry name" value="ZW10_C"/>
    <property type="match status" value="1"/>
</dbReference>
<evidence type="ECO:0000256" key="4">
    <source>
        <dbReference type="ARBA" id="ARBA00022454"/>
    </source>
</evidence>